<accession>A0A2S5TKQ9</accession>
<dbReference type="Pfam" id="PF06980">
    <property type="entry name" value="DUF1302"/>
    <property type="match status" value="1"/>
</dbReference>
<evidence type="ECO:0000313" key="2">
    <source>
        <dbReference type="Proteomes" id="UP000238220"/>
    </source>
</evidence>
<reference evidence="1 2" key="1">
    <citation type="submission" date="2018-02" db="EMBL/GenBank/DDBJ databases">
        <title>Genome sequencing of Solimonas sp. HR-BB.</title>
        <authorList>
            <person name="Lee Y."/>
            <person name="Jeon C.O."/>
        </authorList>
    </citation>
    <scope>NUCLEOTIDE SEQUENCE [LARGE SCALE GENOMIC DNA]</scope>
    <source>
        <strain evidence="1 2">HR-BB</strain>
    </source>
</reference>
<name>A0A2S5TKQ9_9GAMM</name>
<dbReference type="AlphaFoldDB" id="A0A2S5TKQ9"/>
<evidence type="ECO:0008006" key="3">
    <source>
        <dbReference type="Google" id="ProtNLM"/>
    </source>
</evidence>
<protein>
    <recommendedName>
        <fullName evidence="3">DUF1302 domain-containing protein</fullName>
    </recommendedName>
</protein>
<dbReference type="InterPro" id="IPR010727">
    <property type="entry name" value="DUF1302"/>
</dbReference>
<gene>
    <name evidence="1" type="ORF">C3942_01390</name>
</gene>
<dbReference type="EMBL" id="PSNW01000001">
    <property type="protein sequence ID" value="PPE75574.1"/>
    <property type="molecule type" value="Genomic_DNA"/>
</dbReference>
<dbReference type="Proteomes" id="UP000238220">
    <property type="component" value="Unassembled WGS sequence"/>
</dbReference>
<organism evidence="1 2">
    <name type="scientific">Solimonas fluminis</name>
    <dbReference type="NCBI Taxonomy" id="2086571"/>
    <lineage>
        <taxon>Bacteria</taxon>
        <taxon>Pseudomonadati</taxon>
        <taxon>Pseudomonadota</taxon>
        <taxon>Gammaproteobacteria</taxon>
        <taxon>Nevskiales</taxon>
        <taxon>Nevskiaceae</taxon>
        <taxon>Solimonas</taxon>
    </lineage>
</organism>
<comment type="caution">
    <text evidence="1">The sequence shown here is derived from an EMBL/GenBank/DDBJ whole genome shotgun (WGS) entry which is preliminary data.</text>
</comment>
<keyword evidence="2" id="KW-1185">Reference proteome</keyword>
<evidence type="ECO:0000313" key="1">
    <source>
        <dbReference type="EMBL" id="PPE75574.1"/>
    </source>
</evidence>
<proteinExistence type="predicted"/>
<sequence length="724" mass="79354">MLALTSLSASALEGEFYGFDMQWKTMLSIGAQVRMQDRSSELIGKTNIPGQQNLCAADDCLSLSGDPGPNQRLVDAKGAFFGANGDDGNLNYDKGDIVAALAKINTDLTLRKGDWLARVHALGFYDPVNADFTQYHPNTLYQPEHDKRPGDAVDRYALGTELYEAFLQYNFSWGESREGALTVGSQIVRWGESTLLALNSISEINPPSYRSLHAPGSEINEVFKPVPAVVLSTSLTDDVSIELFYQLQWKPAEVDPAGSFFSFTDFIGGRGLTANVSLGQFPEDPDQQFQFNNADLRLLSSSTLTVPVRERSPRDDGQYGVKLSHFADWLNNGTELSLFFLNYHSRLPYASMYAAQDSCARDSTSVIGAYVDCRGFNGTLPNPIYGEGLEPLPADTVRVVVEYPEDIQMYGFSFNTNVGSWSIAGEYAYRPNLPVLISVQDLFYAAAQPALPANQIAFTQLVDLQTLGSLDLIGLLGAGAGNLPDLLANPGQLIGQLGGVLGGLMELSDVTFPSAANAFPAFVTKYRGIDRVQAGQYLEGWERYGAGQFGVTAIRAVSDILGADQIIFINEVGFTHIVDMPKKNQLQFETFYLNSTHASGGADGTGQPGGEPPATLVFNPTQQKKGFADDFAWGLRSLIRGEFNDVIFGLSFRPTLILAWDVKGTAPQPFQNFVEDRKEFQLINDIQFGEDFGMRMGYTWYTGAGDRNNYRDRDNASLSFSYAF</sequence>